<dbReference type="Proteomes" id="UP000800035">
    <property type="component" value="Unassembled WGS sequence"/>
</dbReference>
<gene>
    <name evidence="1" type="ORF">CC80DRAFT_554941</name>
</gene>
<evidence type="ECO:0000313" key="2">
    <source>
        <dbReference type="Proteomes" id="UP000800035"/>
    </source>
</evidence>
<proteinExistence type="predicted"/>
<name>A0A6A5TGD9_9PLEO</name>
<dbReference type="EMBL" id="ML977031">
    <property type="protein sequence ID" value="KAF1949866.1"/>
    <property type="molecule type" value="Genomic_DNA"/>
</dbReference>
<accession>A0A6A5TGD9</accession>
<protein>
    <submittedName>
        <fullName evidence="1">Uncharacterized protein</fullName>
    </submittedName>
</protein>
<reference evidence="1" key="1">
    <citation type="journal article" date="2020" name="Stud. Mycol.">
        <title>101 Dothideomycetes genomes: a test case for predicting lifestyles and emergence of pathogens.</title>
        <authorList>
            <person name="Haridas S."/>
            <person name="Albert R."/>
            <person name="Binder M."/>
            <person name="Bloem J."/>
            <person name="Labutti K."/>
            <person name="Salamov A."/>
            <person name="Andreopoulos B."/>
            <person name="Baker S."/>
            <person name="Barry K."/>
            <person name="Bills G."/>
            <person name="Bluhm B."/>
            <person name="Cannon C."/>
            <person name="Castanera R."/>
            <person name="Culley D."/>
            <person name="Daum C."/>
            <person name="Ezra D."/>
            <person name="Gonzalez J."/>
            <person name="Henrissat B."/>
            <person name="Kuo A."/>
            <person name="Liang C."/>
            <person name="Lipzen A."/>
            <person name="Lutzoni F."/>
            <person name="Magnuson J."/>
            <person name="Mondo S."/>
            <person name="Nolan M."/>
            <person name="Ohm R."/>
            <person name="Pangilinan J."/>
            <person name="Park H.-J."/>
            <person name="Ramirez L."/>
            <person name="Alfaro M."/>
            <person name="Sun H."/>
            <person name="Tritt A."/>
            <person name="Yoshinaga Y."/>
            <person name="Zwiers L.-H."/>
            <person name="Turgeon B."/>
            <person name="Goodwin S."/>
            <person name="Spatafora J."/>
            <person name="Crous P."/>
            <person name="Grigoriev I."/>
        </authorList>
    </citation>
    <scope>NUCLEOTIDE SEQUENCE</scope>
    <source>
        <strain evidence="1">CBS 675.92</strain>
    </source>
</reference>
<dbReference type="AlphaFoldDB" id="A0A6A5TGD9"/>
<sequence length="334" mass="38244">MPLTKSKEEEEHSQQLLDHAEDVLRKILSRRVEVRKDPPEAGLSQYQSLPPIEQVFNKIKPLFETCHSTIDLVLNRTIAASMCNEDLVISVKPAEEHSPDRYLMSLVQELVRQKELQHADVDLIHILCRSTQVENNYNINDCPLSDPQLQKVYGFLNDENSGSFMIEGSYSTQAADKKLFSYFSFYCLDTVMEILDNGPSMIPVHFFSGLRSRPQDPFPGIEGMIRSFNMQLANHALRLKHPKREIVLSETDDQDKFMTAWSTFVQLVKNIRYEGIEVLCILDGFGRLDECQTERLQLFLTNFQSLTKEIGTGLKLLAILPGKCPKEIEGFFPK</sequence>
<organism evidence="1 2">
    <name type="scientific">Byssothecium circinans</name>
    <dbReference type="NCBI Taxonomy" id="147558"/>
    <lineage>
        <taxon>Eukaryota</taxon>
        <taxon>Fungi</taxon>
        <taxon>Dikarya</taxon>
        <taxon>Ascomycota</taxon>
        <taxon>Pezizomycotina</taxon>
        <taxon>Dothideomycetes</taxon>
        <taxon>Pleosporomycetidae</taxon>
        <taxon>Pleosporales</taxon>
        <taxon>Massarineae</taxon>
        <taxon>Massarinaceae</taxon>
        <taxon>Byssothecium</taxon>
    </lineage>
</organism>
<keyword evidence="2" id="KW-1185">Reference proteome</keyword>
<evidence type="ECO:0000313" key="1">
    <source>
        <dbReference type="EMBL" id="KAF1949866.1"/>
    </source>
</evidence>